<name>A0A090V664_PSEVU</name>
<dbReference type="Proteomes" id="UP000029462">
    <property type="component" value="Unassembled WGS sequence"/>
</dbReference>
<gene>
    <name evidence="1" type="ORF">EV102420_34_00330</name>
</gene>
<reference evidence="1 2" key="1">
    <citation type="submission" date="2014-09" db="EMBL/GenBank/DDBJ databases">
        <title>Whole genome shotgun sequence of Escherichia vulneris NBRC 102420.</title>
        <authorList>
            <person name="Yoshida Y."/>
            <person name="Hosoyama A."/>
            <person name="Tsuchikane K."/>
            <person name="Ohji S."/>
            <person name="Ichikawa N."/>
            <person name="Kimura A."/>
            <person name="Yamazoe A."/>
            <person name="Ezaki T."/>
            <person name="Fujita N."/>
        </authorList>
    </citation>
    <scope>NUCLEOTIDE SEQUENCE [LARGE SCALE GENOMIC DNA]</scope>
    <source>
        <strain evidence="1 2">NBRC 102420</strain>
    </source>
</reference>
<dbReference type="RefSeq" id="WP_042395539.1">
    <property type="nucleotide sequence ID" value="NZ_BBMZ01000034.1"/>
</dbReference>
<dbReference type="STRING" id="1115515.EV102420_34_00330"/>
<organism evidence="1 2">
    <name type="scientific">Pseudescherichia vulneris NBRC 102420</name>
    <dbReference type="NCBI Taxonomy" id="1115515"/>
    <lineage>
        <taxon>Bacteria</taxon>
        <taxon>Pseudomonadati</taxon>
        <taxon>Pseudomonadota</taxon>
        <taxon>Gammaproteobacteria</taxon>
        <taxon>Enterobacterales</taxon>
        <taxon>Enterobacteriaceae</taxon>
        <taxon>Pseudescherichia</taxon>
    </lineage>
</organism>
<dbReference type="EMBL" id="BBMZ01000034">
    <property type="protein sequence ID" value="GAL60296.1"/>
    <property type="molecule type" value="Genomic_DNA"/>
</dbReference>
<sequence length="281" mass="30946">MSGSVKAVKDFFLSLGLDIEQIDTDKLTVLFEQMTAALPEIGPLAESTSYVMPQIAKSLEKASRLAQCACDAIAPSFIVAERVYKTYIVADAESILPSTSSFSDGRRSAMASTLRRLALEATSDSDIPSVNHEVKIESLHATRRSRKVPDWIAPFYHSAELLYQPSAWLMQSQIAAEPSRKETVINHASIQNISQLMQAAVQHIALRGNMISMLNTSTHNAENYLNVNQQSGRNVNSMTSVHQQNTYNIYGSNAREIASEVEMRQHSANARIMRANQSGVG</sequence>
<proteinExistence type="predicted"/>
<comment type="caution">
    <text evidence="1">The sequence shown here is derived from an EMBL/GenBank/DDBJ whole genome shotgun (WGS) entry which is preliminary data.</text>
</comment>
<evidence type="ECO:0000313" key="1">
    <source>
        <dbReference type="EMBL" id="GAL60296.1"/>
    </source>
</evidence>
<keyword evidence="2" id="KW-1185">Reference proteome</keyword>
<protein>
    <submittedName>
        <fullName evidence="1">Uncharacterized protein</fullName>
    </submittedName>
</protein>
<accession>A0A090V664</accession>
<evidence type="ECO:0000313" key="2">
    <source>
        <dbReference type="Proteomes" id="UP000029462"/>
    </source>
</evidence>
<dbReference type="AlphaFoldDB" id="A0A090V664"/>